<keyword evidence="3" id="KW-1185">Reference proteome</keyword>
<accession>A0A9P6LZT2</accession>
<gene>
    <name evidence="2" type="ORF">BGZ70_010068</name>
</gene>
<dbReference type="Proteomes" id="UP000738359">
    <property type="component" value="Unassembled WGS sequence"/>
</dbReference>
<keyword evidence="1" id="KW-0732">Signal</keyword>
<name>A0A9P6LZT2_MORAP</name>
<proteinExistence type="predicted"/>
<dbReference type="EMBL" id="JAAAHY010000875">
    <property type="protein sequence ID" value="KAF9955926.1"/>
    <property type="molecule type" value="Genomic_DNA"/>
</dbReference>
<evidence type="ECO:0000313" key="3">
    <source>
        <dbReference type="Proteomes" id="UP000738359"/>
    </source>
</evidence>
<comment type="caution">
    <text evidence="2">The sequence shown here is derived from an EMBL/GenBank/DDBJ whole genome shotgun (WGS) entry which is preliminary data.</text>
</comment>
<protein>
    <submittedName>
        <fullName evidence="2">Uncharacterized protein</fullName>
    </submittedName>
</protein>
<organism evidence="2 3">
    <name type="scientific">Mortierella alpina</name>
    <name type="common">Oleaginous fungus</name>
    <name type="synonym">Mortierella renispora</name>
    <dbReference type="NCBI Taxonomy" id="64518"/>
    <lineage>
        <taxon>Eukaryota</taxon>
        <taxon>Fungi</taxon>
        <taxon>Fungi incertae sedis</taxon>
        <taxon>Mucoromycota</taxon>
        <taxon>Mortierellomycotina</taxon>
        <taxon>Mortierellomycetes</taxon>
        <taxon>Mortierellales</taxon>
        <taxon>Mortierellaceae</taxon>
        <taxon>Mortierella</taxon>
    </lineage>
</organism>
<dbReference type="AlphaFoldDB" id="A0A9P6LZT2"/>
<reference evidence="2" key="1">
    <citation type="journal article" date="2020" name="Fungal Divers.">
        <title>Resolving the Mortierellaceae phylogeny through synthesis of multi-gene phylogenetics and phylogenomics.</title>
        <authorList>
            <person name="Vandepol N."/>
            <person name="Liber J."/>
            <person name="Desiro A."/>
            <person name="Na H."/>
            <person name="Kennedy M."/>
            <person name="Barry K."/>
            <person name="Grigoriev I.V."/>
            <person name="Miller A.N."/>
            <person name="O'Donnell K."/>
            <person name="Stajich J.E."/>
            <person name="Bonito G."/>
        </authorList>
    </citation>
    <scope>NUCLEOTIDE SEQUENCE</scope>
    <source>
        <strain evidence="2">CK1249</strain>
    </source>
</reference>
<feature type="chain" id="PRO_5040318748" evidence="1">
    <location>
        <begin position="19"/>
        <end position="110"/>
    </location>
</feature>
<evidence type="ECO:0000313" key="2">
    <source>
        <dbReference type="EMBL" id="KAF9955926.1"/>
    </source>
</evidence>
<evidence type="ECO:0000256" key="1">
    <source>
        <dbReference type="SAM" id="SignalP"/>
    </source>
</evidence>
<feature type="signal peptide" evidence="1">
    <location>
        <begin position="1"/>
        <end position="18"/>
    </location>
</feature>
<sequence>MKFATLTVLAALVMVAAAQDDGVISVSPIPSTPEATESASASATATVSRSATVVPVPTNVPTVVPTFAPSSSVVPVPSPTKPASSGNALNIPVKAMAAIGGGAAFLAQLF</sequence>